<name>A0ACD5VRJ4_AVESA</name>
<organism evidence="1 2">
    <name type="scientific">Avena sativa</name>
    <name type="common">Oat</name>
    <dbReference type="NCBI Taxonomy" id="4498"/>
    <lineage>
        <taxon>Eukaryota</taxon>
        <taxon>Viridiplantae</taxon>
        <taxon>Streptophyta</taxon>
        <taxon>Embryophyta</taxon>
        <taxon>Tracheophyta</taxon>
        <taxon>Spermatophyta</taxon>
        <taxon>Magnoliopsida</taxon>
        <taxon>Liliopsida</taxon>
        <taxon>Poales</taxon>
        <taxon>Poaceae</taxon>
        <taxon>BOP clade</taxon>
        <taxon>Pooideae</taxon>
        <taxon>Poodae</taxon>
        <taxon>Poeae</taxon>
        <taxon>Poeae Chloroplast Group 1 (Aveneae type)</taxon>
        <taxon>Aveninae</taxon>
        <taxon>Avena</taxon>
    </lineage>
</organism>
<reference evidence="1" key="2">
    <citation type="submission" date="2025-09" db="UniProtKB">
        <authorList>
            <consortium name="EnsemblPlants"/>
        </authorList>
    </citation>
    <scope>IDENTIFICATION</scope>
</reference>
<dbReference type="EnsemblPlants" id="AVESA.00010b.r2.3CG0501390.1">
    <property type="protein sequence ID" value="AVESA.00010b.r2.3CG0501390.1.CDS"/>
    <property type="gene ID" value="AVESA.00010b.r2.3CG0501390"/>
</dbReference>
<accession>A0ACD5VRJ4</accession>
<evidence type="ECO:0000313" key="2">
    <source>
        <dbReference type="Proteomes" id="UP001732700"/>
    </source>
</evidence>
<reference evidence="1" key="1">
    <citation type="submission" date="2021-05" db="EMBL/GenBank/DDBJ databases">
        <authorList>
            <person name="Scholz U."/>
            <person name="Mascher M."/>
            <person name="Fiebig A."/>
        </authorList>
    </citation>
    <scope>NUCLEOTIDE SEQUENCE [LARGE SCALE GENOMIC DNA]</scope>
</reference>
<protein>
    <submittedName>
        <fullName evidence="1">Uncharacterized protein</fullName>
    </submittedName>
</protein>
<keyword evidence="2" id="KW-1185">Reference proteome</keyword>
<evidence type="ECO:0000313" key="1">
    <source>
        <dbReference type="EnsemblPlants" id="AVESA.00010b.r2.3CG0501390.1.CDS"/>
    </source>
</evidence>
<proteinExistence type="predicted"/>
<dbReference type="Proteomes" id="UP001732700">
    <property type="component" value="Chromosome 3C"/>
</dbReference>
<sequence length="297" mass="32664">MACRALSRCSSLRFPVPEQTASFARARLSVHPIFRCQGSGVRAHQSSATERPLTIPPPGHFQRDRRIAEMDAGDGEAARQHSPGAPTSPAAPLGRSSPRLGATQSFDGALRELKDLRLQLHQAADCCEKAFLGTEKKKMILDSTKSYICDAVVTVIDHLGNVSSKLEHQLEDKTEITQTEQKINFLKQRLLTCEQYAISLNILTLPMDRNSEENAANSRGHPVPGDNRTLKPYDVESTIGREVTVAVPDVGNPASITRSFSFRAEDVHISPGDHKKKKKASHTSNILSFLKISKRHA</sequence>